<gene>
    <name evidence="2" type="ORF">NVS47_04370</name>
</gene>
<feature type="transmembrane region" description="Helical" evidence="1">
    <location>
        <begin position="140"/>
        <end position="165"/>
    </location>
</feature>
<keyword evidence="1" id="KW-0812">Transmembrane</keyword>
<reference evidence="2 3" key="1">
    <citation type="submission" date="2022-08" db="EMBL/GenBank/DDBJ databases">
        <title>Proteogenomics of the novel Dehalobacterium formicoaceticum strain EZ94 highlights a key role of methyltransferases during anaerobic dichloromethane degradation.</title>
        <authorList>
            <person name="Wasmund K."/>
        </authorList>
    </citation>
    <scope>NUCLEOTIDE SEQUENCE [LARGE SCALE GENOMIC DNA]</scope>
    <source>
        <strain evidence="2 3">EZ94</strain>
    </source>
</reference>
<keyword evidence="3" id="KW-1185">Reference proteome</keyword>
<comment type="caution">
    <text evidence="2">The sequence shown here is derived from an EMBL/GenBank/DDBJ whole genome shotgun (WGS) entry which is preliminary data.</text>
</comment>
<evidence type="ECO:0000313" key="3">
    <source>
        <dbReference type="Proteomes" id="UP001524944"/>
    </source>
</evidence>
<name>A0ABT1Y1K7_9FIRM</name>
<feature type="transmembrane region" description="Helical" evidence="1">
    <location>
        <begin position="107"/>
        <end position="134"/>
    </location>
</feature>
<evidence type="ECO:0000313" key="2">
    <source>
        <dbReference type="EMBL" id="MCR6544757.1"/>
    </source>
</evidence>
<dbReference type="RefSeq" id="WP_089612320.1">
    <property type="nucleotide sequence ID" value="NZ_CP022121.1"/>
</dbReference>
<dbReference type="EMBL" id="JANPWE010000002">
    <property type="protein sequence ID" value="MCR6544757.1"/>
    <property type="molecule type" value="Genomic_DNA"/>
</dbReference>
<proteinExistence type="predicted"/>
<feature type="transmembrane region" description="Helical" evidence="1">
    <location>
        <begin position="12"/>
        <end position="30"/>
    </location>
</feature>
<keyword evidence="1" id="KW-1133">Transmembrane helix</keyword>
<evidence type="ECO:0000256" key="1">
    <source>
        <dbReference type="SAM" id="Phobius"/>
    </source>
</evidence>
<accession>A0ABT1Y1K7</accession>
<organism evidence="2 3">
    <name type="scientific">Dehalobacterium formicoaceticum</name>
    <dbReference type="NCBI Taxonomy" id="51515"/>
    <lineage>
        <taxon>Bacteria</taxon>
        <taxon>Bacillati</taxon>
        <taxon>Bacillota</taxon>
        <taxon>Clostridia</taxon>
        <taxon>Eubacteriales</taxon>
        <taxon>Peptococcaceae</taxon>
        <taxon>Dehalobacterium</taxon>
    </lineage>
</organism>
<sequence>MSAADQNPAKRIALSGILGALCLITLFLATTLPTNRLFFYGLSTVFCALIIIEHGIRAGILFYFATLLLALVLIPNKLRLIPYIFILGHYPLWKTWIEKINHPIQEVFLKLLVLNFFTGIAYYLFASLLLIQLVIPLAPILIFILLQVIFLIYDYAFTLIISFYLKKLRKLLN</sequence>
<keyword evidence="1" id="KW-0472">Membrane</keyword>
<feature type="transmembrane region" description="Helical" evidence="1">
    <location>
        <begin position="62"/>
        <end position="86"/>
    </location>
</feature>
<protein>
    <submittedName>
        <fullName evidence="2">Uncharacterized protein</fullName>
    </submittedName>
</protein>
<dbReference type="Proteomes" id="UP001524944">
    <property type="component" value="Unassembled WGS sequence"/>
</dbReference>